<feature type="transmembrane region" description="Helical" evidence="7">
    <location>
        <begin position="244"/>
        <end position="266"/>
    </location>
</feature>
<sequence length="441" mass="46101">MSPNRGRLARFAVTLLGEVVQSGFHFALNILLVRSLSQHDYGVFAIVFLAGGLALTYVRALAGVPISTFLPAHRDRRAGRAIDVTFGTGALTVSAVVGLGIAGFLVVADTVNPVAGGAFVMLWCLRSYLRLALYAKNLAGFATASDVTFALSGTALAFLLVHGDDAARTDGVFVALACAHAVGIATALLALREPIRLSLKASSWRRYHAIRRELGWSLVGVTTTNLQGQGQTLAMALLLGPDAYAPIAAALILFAPLRLGAAALVNMTQPEMGAQIGRGDRRGAIRLASLTAGLLLVGCTAYGVVLLAAMPLIETHFFAARFSGQDFGLIVLVLWAVVTVSLTYAPLRVLLEIAQEFRFLAALSAVAAVAGLAMVCGLLLTVPPAWSLLGLLVSELLILFGCAAVLRPGRAGAERPSVHVPPSCPPPPLAAPTPRVTRAHP</sequence>
<evidence type="ECO:0000313" key="8">
    <source>
        <dbReference type="EMBL" id="MDQ0448089.1"/>
    </source>
</evidence>
<feature type="transmembrane region" description="Helical" evidence="7">
    <location>
        <begin position="359"/>
        <end position="380"/>
    </location>
</feature>
<feature type="transmembrane region" description="Helical" evidence="7">
    <location>
        <begin position="386"/>
        <end position="406"/>
    </location>
</feature>
<evidence type="ECO:0000256" key="1">
    <source>
        <dbReference type="ARBA" id="ARBA00004651"/>
    </source>
</evidence>
<dbReference type="PANTHER" id="PTHR30250">
    <property type="entry name" value="PST FAMILY PREDICTED COLANIC ACID TRANSPORTER"/>
    <property type="match status" value="1"/>
</dbReference>
<dbReference type="InterPro" id="IPR050833">
    <property type="entry name" value="Poly_Biosynth_Transport"/>
</dbReference>
<organism evidence="8 9">
    <name type="scientific">Methylobacterium aerolatum</name>
    <dbReference type="NCBI Taxonomy" id="418708"/>
    <lineage>
        <taxon>Bacteria</taxon>
        <taxon>Pseudomonadati</taxon>
        <taxon>Pseudomonadota</taxon>
        <taxon>Alphaproteobacteria</taxon>
        <taxon>Hyphomicrobiales</taxon>
        <taxon>Methylobacteriaceae</taxon>
        <taxon>Methylobacterium</taxon>
    </lineage>
</organism>
<feature type="transmembrane region" description="Helical" evidence="7">
    <location>
        <begin position="138"/>
        <end position="160"/>
    </location>
</feature>
<keyword evidence="5 7" id="KW-0472">Membrane</keyword>
<keyword evidence="4 7" id="KW-1133">Transmembrane helix</keyword>
<accession>A0ABU0I0F1</accession>
<dbReference type="PANTHER" id="PTHR30250:SF26">
    <property type="entry name" value="PSMA PROTEIN"/>
    <property type="match status" value="1"/>
</dbReference>
<feature type="compositionally biased region" description="Pro residues" evidence="6">
    <location>
        <begin position="422"/>
        <end position="431"/>
    </location>
</feature>
<name>A0ABU0I0F1_9HYPH</name>
<evidence type="ECO:0000256" key="3">
    <source>
        <dbReference type="ARBA" id="ARBA00022692"/>
    </source>
</evidence>
<feature type="transmembrane region" description="Helical" evidence="7">
    <location>
        <begin position="287"/>
        <end position="307"/>
    </location>
</feature>
<reference evidence="8 9" key="1">
    <citation type="submission" date="2023-07" db="EMBL/GenBank/DDBJ databases">
        <title>Genomic Encyclopedia of Type Strains, Phase IV (KMG-IV): sequencing the most valuable type-strain genomes for metagenomic binning, comparative biology and taxonomic classification.</title>
        <authorList>
            <person name="Goeker M."/>
        </authorList>
    </citation>
    <scope>NUCLEOTIDE SEQUENCE [LARGE SCALE GENOMIC DNA]</scope>
    <source>
        <strain evidence="8 9">DSM 19013</strain>
    </source>
</reference>
<dbReference type="RefSeq" id="WP_238204600.1">
    <property type="nucleotide sequence ID" value="NZ_BPQE01000019.1"/>
</dbReference>
<proteinExistence type="predicted"/>
<comment type="subcellular location">
    <subcellularLocation>
        <location evidence="1">Cell membrane</location>
        <topology evidence="1">Multi-pass membrane protein</topology>
    </subcellularLocation>
</comment>
<evidence type="ECO:0000256" key="2">
    <source>
        <dbReference type="ARBA" id="ARBA00022475"/>
    </source>
</evidence>
<evidence type="ECO:0000256" key="6">
    <source>
        <dbReference type="SAM" id="MobiDB-lite"/>
    </source>
</evidence>
<feature type="compositionally biased region" description="Low complexity" evidence="6">
    <location>
        <begin position="432"/>
        <end position="441"/>
    </location>
</feature>
<evidence type="ECO:0000313" key="9">
    <source>
        <dbReference type="Proteomes" id="UP001231124"/>
    </source>
</evidence>
<dbReference type="EMBL" id="JAUSVP010000006">
    <property type="protein sequence ID" value="MDQ0448089.1"/>
    <property type="molecule type" value="Genomic_DNA"/>
</dbReference>
<feature type="transmembrane region" description="Helical" evidence="7">
    <location>
        <begin position="172"/>
        <end position="191"/>
    </location>
</feature>
<feature type="transmembrane region" description="Helical" evidence="7">
    <location>
        <begin position="327"/>
        <end position="347"/>
    </location>
</feature>
<feature type="region of interest" description="Disordered" evidence="6">
    <location>
        <begin position="416"/>
        <end position="441"/>
    </location>
</feature>
<dbReference type="Proteomes" id="UP001231124">
    <property type="component" value="Unassembled WGS sequence"/>
</dbReference>
<evidence type="ECO:0000256" key="4">
    <source>
        <dbReference type="ARBA" id="ARBA00022989"/>
    </source>
</evidence>
<protein>
    <submittedName>
        <fullName evidence="8">O-antigen/teichoic acid export membrane protein</fullName>
    </submittedName>
</protein>
<feature type="transmembrane region" description="Helical" evidence="7">
    <location>
        <begin position="84"/>
        <end position="108"/>
    </location>
</feature>
<evidence type="ECO:0000256" key="7">
    <source>
        <dbReference type="SAM" id="Phobius"/>
    </source>
</evidence>
<feature type="transmembrane region" description="Helical" evidence="7">
    <location>
        <begin position="12"/>
        <end position="32"/>
    </location>
</feature>
<keyword evidence="9" id="KW-1185">Reference proteome</keyword>
<feature type="transmembrane region" description="Helical" evidence="7">
    <location>
        <begin position="44"/>
        <end position="72"/>
    </location>
</feature>
<keyword evidence="2" id="KW-1003">Cell membrane</keyword>
<keyword evidence="3 7" id="KW-0812">Transmembrane</keyword>
<gene>
    <name evidence="8" type="ORF">QO012_002594</name>
</gene>
<evidence type="ECO:0000256" key="5">
    <source>
        <dbReference type="ARBA" id="ARBA00023136"/>
    </source>
</evidence>
<comment type="caution">
    <text evidence="8">The sequence shown here is derived from an EMBL/GenBank/DDBJ whole genome shotgun (WGS) entry which is preliminary data.</text>
</comment>